<feature type="domain" description="PPM-type phosphatase" evidence="1">
    <location>
        <begin position="5"/>
        <end position="230"/>
    </location>
</feature>
<protein>
    <recommendedName>
        <fullName evidence="1">PPM-type phosphatase domain-containing protein</fullName>
    </recommendedName>
</protein>
<comment type="caution">
    <text evidence="2">The sequence shown here is derived from an EMBL/GenBank/DDBJ whole genome shotgun (WGS) entry which is preliminary data.</text>
</comment>
<dbReference type="Pfam" id="PF13672">
    <property type="entry name" value="PP2C_2"/>
    <property type="match status" value="1"/>
</dbReference>
<dbReference type="Proteomes" id="UP000234857">
    <property type="component" value="Unassembled WGS sequence"/>
</dbReference>
<name>A0A2N5ZM85_MUIH1</name>
<dbReference type="PROSITE" id="PS51746">
    <property type="entry name" value="PPM_2"/>
    <property type="match status" value="1"/>
</dbReference>
<dbReference type="SMART" id="SM00331">
    <property type="entry name" value="PP2C_SIG"/>
    <property type="match status" value="1"/>
</dbReference>
<sequence length="239" mass="26503">MKVVSYGATDTGRVRKENQDNYIILEKPEYGSLLGVFDGVGGCDDGKLASSLAVKTLEELFLSGRLFSINDIFTLKKSMRSIALTIDEKINKEATSLNKTLSTTGSILFFYKEMYFISHVGDSKIFLYRDGSLFKLTKDHNLVENGVKTNILTQVIGSGTEISPYVSFENCFVRDRFLICSDGLTNHLSEQDIINIFNKEPNVENALLLMIDKANQRGGSDNITGIITAIDDDSVTIIN</sequence>
<dbReference type="SMART" id="SM00332">
    <property type="entry name" value="PP2Cc"/>
    <property type="match status" value="1"/>
</dbReference>
<evidence type="ECO:0000259" key="1">
    <source>
        <dbReference type="PROSITE" id="PS51746"/>
    </source>
</evidence>
<dbReference type="InterPro" id="IPR015655">
    <property type="entry name" value="PP2C"/>
</dbReference>
<dbReference type="SUPFAM" id="SSF81606">
    <property type="entry name" value="PP2C-like"/>
    <property type="match status" value="1"/>
</dbReference>
<dbReference type="PANTHER" id="PTHR47992">
    <property type="entry name" value="PROTEIN PHOSPHATASE"/>
    <property type="match status" value="1"/>
</dbReference>
<reference evidence="2 3" key="1">
    <citation type="submission" date="2017-11" db="EMBL/GenBank/DDBJ databases">
        <title>Genome-resolved metagenomics identifies genetic mobility, metabolic interactions, and unexpected diversity in perchlorate-reducing communities.</title>
        <authorList>
            <person name="Barnum T.P."/>
            <person name="Figueroa I.A."/>
            <person name="Carlstrom C.I."/>
            <person name="Lucas L.N."/>
            <person name="Engelbrektson A.L."/>
            <person name="Coates J.D."/>
        </authorList>
    </citation>
    <scope>NUCLEOTIDE SEQUENCE [LARGE SCALE GENOMIC DNA]</scope>
    <source>
        <strain evidence="2">BM706</strain>
    </source>
</reference>
<organism evidence="2 3">
    <name type="scientific">Muiribacterium halophilum</name>
    <dbReference type="NCBI Taxonomy" id="2053465"/>
    <lineage>
        <taxon>Bacteria</taxon>
        <taxon>Candidatus Muiribacteriota</taxon>
        <taxon>Candidatus Muiribacteriia</taxon>
        <taxon>Candidatus Muiribacteriales</taxon>
        <taxon>Candidatus Muiribacteriaceae</taxon>
        <taxon>Candidatus Muiribacterium</taxon>
    </lineage>
</organism>
<accession>A0A2N5ZM85</accession>
<proteinExistence type="predicted"/>
<dbReference type="InterPro" id="IPR001932">
    <property type="entry name" value="PPM-type_phosphatase-like_dom"/>
</dbReference>
<dbReference type="AlphaFoldDB" id="A0A2N5ZM85"/>
<dbReference type="GO" id="GO:0004722">
    <property type="term" value="F:protein serine/threonine phosphatase activity"/>
    <property type="evidence" value="ECO:0007669"/>
    <property type="project" value="InterPro"/>
</dbReference>
<dbReference type="CDD" id="cd00143">
    <property type="entry name" value="PP2Cc"/>
    <property type="match status" value="1"/>
</dbReference>
<evidence type="ECO:0000313" key="2">
    <source>
        <dbReference type="EMBL" id="PLX19790.1"/>
    </source>
</evidence>
<evidence type="ECO:0000313" key="3">
    <source>
        <dbReference type="Proteomes" id="UP000234857"/>
    </source>
</evidence>
<dbReference type="EMBL" id="PKTG01000019">
    <property type="protein sequence ID" value="PLX19790.1"/>
    <property type="molecule type" value="Genomic_DNA"/>
</dbReference>
<dbReference type="Gene3D" id="3.60.40.10">
    <property type="entry name" value="PPM-type phosphatase domain"/>
    <property type="match status" value="1"/>
</dbReference>
<dbReference type="InterPro" id="IPR036457">
    <property type="entry name" value="PPM-type-like_dom_sf"/>
</dbReference>
<gene>
    <name evidence="2" type="ORF">C0601_01105</name>
</gene>